<dbReference type="GO" id="GO:0046943">
    <property type="term" value="F:carboxylic acid transmembrane transporter activity"/>
    <property type="evidence" value="ECO:0007669"/>
    <property type="project" value="TreeGrafter"/>
</dbReference>
<evidence type="ECO:0000256" key="5">
    <source>
        <dbReference type="SAM" id="Phobius"/>
    </source>
</evidence>
<evidence type="ECO:0000256" key="2">
    <source>
        <dbReference type="ARBA" id="ARBA00022692"/>
    </source>
</evidence>
<evidence type="ECO:0000259" key="6">
    <source>
        <dbReference type="PROSITE" id="PS50850"/>
    </source>
</evidence>
<reference evidence="8" key="1">
    <citation type="submission" date="2020-01" db="EMBL/GenBank/DDBJ databases">
        <title>'Steroidobacter agaridevorans' sp. nov., agar-degrading bacteria isolated from rhizosphere soils.</title>
        <authorList>
            <person name="Ikenaga M."/>
            <person name="Kataoka M."/>
            <person name="Murouchi A."/>
            <person name="Katsuragi S."/>
            <person name="Sakai M."/>
        </authorList>
    </citation>
    <scope>NUCLEOTIDE SEQUENCE [LARGE SCALE GENOMIC DNA]</scope>
    <source>
        <strain evidence="8">YU21-B</strain>
    </source>
</reference>
<feature type="transmembrane region" description="Helical" evidence="5">
    <location>
        <begin position="134"/>
        <end position="155"/>
    </location>
</feature>
<proteinExistence type="predicted"/>
<evidence type="ECO:0000256" key="3">
    <source>
        <dbReference type="ARBA" id="ARBA00022989"/>
    </source>
</evidence>
<dbReference type="InterPro" id="IPR011701">
    <property type="entry name" value="MFS"/>
</dbReference>
<comment type="subcellular location">
    <subcellularLocation>
        <location evidence="1">Membrane</location>
        <topology evidence="1">Multi-pass membrane protein</topology>
    </subcellularLocation>
</comment>
<keyword evidence="2 5" id="KW-0812">Transmembrane</keyword>
<feature type="transmembrane region" description="Helical" evidence="5">
    <location>
        <begin position="268"/>
        <end position="289"/>
    </location>
</feature>
<evidence type="ECO:0000256" key="1">
    <source>
        <dbReference type="ARBA" id="ARBA00004141"/>
    </source>
</evidence>
<dbReference type="AlphaFoldDB" id="A0A829YGP5"/>
<feature type="transmembrane region" description="Helical" evidence="5">
    <location>
        <begin position="73"/>
        <end position="94"/>
    </location>
</feature>
<name>A0A829YGP5_9GAMM</name>
<dbReference type="GO" id="GO:0005886">
    <property type="term" value="C:plasma membrane"/>
    <property type="evidence" value="ECO:0007669"/>
    <property type="project" value="TreeGrafter"/>
</dbReference>
<protein>
    <submittedName>
        <fullName evidence="7">MFS transporter</fullName>
    </submittedName>
</protein>
<keyword evidence="3 5" id="KW-1133">Transmembrane helix</keyword>
<dbReference type="EMBL" id="BLJN01000004">
    <property type="protein sequence ID" value="GFE82419.1"/>
    <property type="molecule type" value="Genomic_DNA"/>
</dbReference>
<gene>
    <name evidence="7" type="ORF">GCM10011487_44190</name>
</gene>
<feature type="transmembrane region" description="Helical" evidence="5">
    <location>
        <begin position="37"/>
        <end position="61"/>
    </location>
</feature>
<dbReference type="Gene3D" id="1.20.1250.20">
    <property type="entry name" value="MFS general substrate transporter like domains"/>
    <property type="match status" value="1"/>
</dbReference>
<evidence type="ECO:0000313" key="8">
    <source>
        <dbReference type="Proteomes" id="UP000445000"/>
    </source>
</evidence>
<feature type="transmembrane region" description="Helical" evidence="5">
    <location>
        <begin position="191"/>
        <end position="213"/>
    </location>
</feature>
<dbReference type="InterPro" id="IPR020846">
    <property type="entry name" value="MFS_dom"/>
</dbReference>
<dbReference type="InterPro" id="IPR036259">
    <property type="entry name" value="MFS_trans_sf"/>
</dbReference>
<feature type="transmembrane region" description="Helical" evidence="5">
    <location>
        <begin position="162"/>
        <end position="185"/>
    </location>
</feature>
<keyword evidence="4 5" id="KW-0472">Membrane</keyword>
<dbReference type="Proteomes" id="UP000445000">
    <property type="component" value="Unassembled WGS sequence"/>
</dbReference>
<feature type="transmembrane region" description="Helical" evidence="5">
    <location>
        <begin position="106"/>
        <end position="128"/>
    </location>
</feature>
<evidence type="ECO:0000313" key="7">
    <source>
        <dbReference type="EMBL" id="GFE82419.1"/>
    </source>
</evidence>
<dbReference type="PROSITE" id="PS50850">
    <property type="entry name" value="MFS"/>
    <property type="match status" value="1"/>
</dbReference>
<evidence type="ECO:0000256" key="4">
    <source>
        <dbReference type="ARBA" id="ARBA00023136"/>
    </source>
</evidence>
<dbReference type="PANTHER" id="PTHR23508:SF10">
    <property type="entry name" value="CARBOXYLIC ACID TRANSPORTER PROTEIN HOMOLOG"/>
    <property type="match status" value="1"/>
</dbReference>
<feature type="transmembrane region" description="Helical" evidence="5">
    <location>
        <begin position="425"/>
        <end position="447"/>
    </location>
</feature>
<dbReference type="SUPFAM" id="SSF103473">
    <property type="entry name" value="MFS general substrate transporter"/>
    <property type="match status" value="1"/>
</dbReference>
<organism evidence="7 8">
    <name type="scientific">Steroidobacter agaridevorans</name>
    <dbReference type="NCBI Taxonomy" id="2695856"/>
    <lineage>
        <taxon>Bacteria</taxon>
        <taxon>Pseudomonadati</taxon>
        <taxon>Pseudomonadota</taxon>
        <taxon>Gammaproteobacteria</taxon>
        <taxon>Steroidobacterales</taxon>
        <taxon>Steroidobacteraceae</taxon>
        <taxon>Steroidobacter</taxon>
    </lineage>
</organism>
<feature type="transmembrane region" description="Helical" evidence="5">
    <location>
        <begin position="398"/>
        <end position="419"/>
    </location>
</feature>
<sequence>MRGAHSDLGNAGHENAMSVASCPIQTLRDEPMGTRQWLIVAICISILAMDGYDVLSIAFAAPGMTAEWSLSKAALGIILPLELFGMALGAICMGSLADARGRRPTMLAGLLIVTAGMLVAGLAGNIYVLGASRVFTGIGIGGLLATATAISADYCNNKYRSVALVLVAGGFAFGVYAGATFLAPLLKAFDWRVAFFLGAALSAALVPLVYCFVPESISYLNRTRPKDALEKIQAIMSRLGHASARQLSPISAQKMEPEGTASLFKPGMIVTTCILVVAYFGTLATYYYFVKWLPTIATDLGYSASEATTVLGIISLGGVIGSIGMSIASRYVAIHPLMICSLILAAVGVALFPHFTGSLQSMKLLGFFAGTFIFAGISGFFGLFAASFPSSVLGSGSGLVLGVGRGGAILGPLIPGLLFSAGLHLNLIAVLMSSGALIAGVTVIWLLKRPGSGPRSVQSVAPVSH</sequence>
<comment type="caution">
    <text evidence="7">The sequence shown here is derived from an EMBL/GenBank/DDBJ whole genome shotgun (WGS) entry which is preliminary data.</text>
</comment>
<feature type="transmembrane region" description="Helical" evidence="5">
    <location>
        <begin position="364"/>
        <end position="386"/>
    </location>
</feature>
<keyword evidence="8" id="KW-1185">Reference proteome</keyword>
<feature type="domain" description="Major facilitator superfamily (MFS) profile" evidence="6">
    <location>
        <begin position="39"/>
        <end position="451"/>
    </location>
</feature>
<dbReference type="Pfam" id="PF07690">
    <property type="entry name" value="MFS_1"/>
    <property type="match status" value="1"/>
</dbReference>
<feature type="transmembrane region" description="Helical" evidence="5">
    <location>
        <begin position="334"/>
        <end position="352"/>
    </location>
</feature>
<feature type="transmembrane region" description="Helical" evidence="5">
    <location>
        <begin position="309"/>
        <end position="327"/>
    </location>
</feature>
<accession>A0A829YGP5</accession>
<dbReference type="PANTHER" id="PTHR23508">
    <property type="entry name" value="CARBOXYLIC ACID TRANSPORTER PROTEIN HOMOLOG"/>
    <property type="match status" value="1"/>
</dbReference>